<dbReference type="PROSITE" id="PS00237">
    <property type="entry name" value="G_PROTEIN_RECEP_F1_1"/>
    <property type="match status" value="1"/>
</dbReference>
<dbReference type="GO" id="GO:0071880">
    <property type="term" value="P:adenylate cyclase-activating adrenergic receptor signaling pathway"/>
    <property type="evidence" value="ECO:0007669"/>
    <property type="project" value="TreeGrafter"/>
</dbReference>
<dbReference type="InterPro" id="IPR017452">
    <property type="entry name" value="GPCR_Rhodpsn_7TM"/>
</dbReference>
<evidence type="ECO:0000256" key="3">
    <source>
        <dbReference type="ARBA" id="ARBA00022692"/>
    </source>
</evidence>
<evidence type="ECO:0000256" key="6">
    <source>
        <dbReference type="ARBA" id="ARBA00023136"/>
    </source>
</evidence>
<evidence type="ECO:0000256" key="11">
    <source>
        <dbReference type="RuleBase" id="RU000688"/>
    </source>
</evidence>
<feature type="transmembrane region" description="Helical" evidence="12">
    <location>
        <begin position="253"/>
        <end position="270"/>
    </location>
</feature>
<comment type="caution">
    <text evidence="14">The sequence shown here is derived from an EMBL/GenBank/DDBJ whole genome shotgun (WGS) entry which is preliminary data.</text>
</comment>
<dbReference type="FunFam" id="1.20.1070.10:FF:000030">
    <property type="entry name" value="trace amine-associated receptor 1"/>
    <property type="match status" value="1"/>
</dbReference>
<keyword evidence="6 12" id="KW-0472">Membrane</keyword>
<dbReference type="PRINTS" id="PR00237">
    <property type="entry name" value="GPCRRHODOPSN"/>
</dbReference>
<reference evidence="14 15" key="1">
    <citation type="journal article" date="2018" name="Nat. Ecol. Evol.">
        <title>Shark genomes provide insights into elasmobranch evolution and the origin of vertebrates.</title>
        <authorList>
            <person name="Hara Y"/>
            <person name="Yamaguchi K"/>
            <person name="Onimaru K"/>
            <person name="Kadota M"/>
            <person name="Koyanagi M"/>
            <person name="Keeley SD"/>
            <person name="Tatsumi K"/>
            <person name="Tanaka K"/>
            <person name="Motone F"/>
            <person name="Kageyama Y"/>
            <person name="Nozu R"/>
            <person name="Adachi N"/>
            <person name="Nishimura O"/>
            <person name="Nakagawa R"/>
            <person name="Tanegashima C"/>
            <person name="Kiyatake I"/>
            <person name="Matsumoto R"/>
            <person name="Murakumo K"/>
            <person name="Nishida K"/>
            <person name="Terakita A"/>
            <person name="Kuratani S"/>
            <person name="Sato K"/>
            <person name="Hyodo S Kuraku.S."/>
        </authorList>
    </citation>
    <scope>NUCLEOTIDE SEQUENCE [LARGE SCALE GENOMIC DNA]</scope>
</reference>
<keyword evidence="4 12" id="KW-1133">Transmembrane helix</keyword>
<dbReference type="SUPFAM" id="SSF81321">
    <property type="entry name" value="Family A G protein-coupled receptor-like"/>
    <property type="match status" value="1"/>
</dbReference>
<dbReference type="Gene3D" id="1.20.1070.10">
    <property type="entry name" value="Rhodopsin 7-helix transmembrane proteins"/>
    <property type="match status" value="1"/>
</dbReference>
<proteinExistence type="inferred from homology"/>
<organism evidence="14 15">
    <name type="scientific">Scyliorhinus torazame</name>
    <name type="common">Cloudy catshark</name>
    <name type="synonym">Catulus torazame</name>
    <dbReference type="NCBI Taxonomy" id="75743"/>
    <lineage>
        <taxon>Eukaryota</taxon>
        <taxon>Metazoa</taxon>
        <taxon>Chordata</taxon>
        <taxon>Craniata</taxon>
        <taxon>Vertebrata</taxon>
        <taxon>Chondrichthyes</taxon>
        <taxon>Elasmobranchii</taxon>
        <taxon>Galeomorphii</taxon>
        <taxon>Galeoidea</taxon>
        <taxon>Carcharhiniformes</taxon>
        <taxon>Scyliorhinidae</taxon>
        <taxon>Scyliorhinus</taxon>
    </lineage>
</organism>
<keyword evidence="5 11" id="KW-0297">G-protein coupled receptor</keyword>
<dbReference type="CDD" id="cd15055">
    <property type="entry name" value="7tmA_TAARs"/>
    <property type="match status" value="1"/>
</dbReference>
<evidence type="ECO:0000256" key="10">
    <source>
        <dbReference type="ARBA" id="ARBA00023224"/>
    </source>
</evidence>
<dbReference type="PANTHER" id="PTHR24248:SF66">
    <property type="entry name" value="OCTOPAMINE RECEPTOR BETA-3R"/>
    <property type="match status" value="1"/>
</dbReference>
<dbReference type="EMBL" id="BFAA01005317">
    <property type="protein sequence ID" value="GCB63225.1"/>
    <property type="molecule type" value="Genomic_DNA"/>
</dbReference>
<dbReference type="OMA" id="CYPLKYR"/>
<dbReference type="InterPro" id="IPR000276">
    <property type="entry name" value="GPCR_Rhodpsn"/>
</dbReference>
<dbReference type="Proteomes" id="UP000288216">
    <property type="component" value="Unassembled WGS sequence"/>
</dbReference>
<dbReference type="Pfam" id="PF00001">
    <property type="entry name" value="7tm_1"/>
    <property type="match status" value="1"/>
</dbReference>
<dbReference type="PROSITE" id="PS50262">
    <property type="entry name" value="G_PROTEIN_RECEP_F1_2"/>
    <property type="match status" value="1"/>
</dbReference>
<feature type="transmembrane region" description="Helical" evidence="12">
    <location>
        <begin position="145"/>
        <end position="166"/>
    </location>
</feature>
<evidence type="ECO:0000259" key="13">
    <source>
        <dbReference type="PROSITE" id="PS50262"/>
    </source>
</evidence>
<evidence type="ECO:0000256" key="1">
    <source>
        <dbReference type="ARBA" id="ARBA00004651"/>
    </source>
</evidence>
<evidence type="ECO:0000256" key="5">
    <source>
        <dbReference type="ARBA" id="ARBA00023040"/>
    </source>
</evidence>
<name>A0A401NQT4_SCYTO</name>
<dbReference type="GO" id="GO:0043410">
    <property type="term" value="P:positive regulation of MAPK cascade"/>
    <property type="evidence" value="ECO:0007669"/>
    <property type="project" value="TreeGrafter"/>
</dbReference>
<keyword evidence="7" id="KW-1015">Disulfide bond</keyword>
<feature type="domain" description="G-protein coupled receptors family 1 profile" evidence="13">
    <location>
        <begin position="46"/>
        <end position="305"/>
    </location>
</feature>
<evidence type="ECO:0000256" key="7">
    <source>
        <dbReference type="ARBA" id="ARBA00023157"/>
    </source>
</evidence>
<evidence type="ECO:0000256" key="9">
    <source>
        <dbReference type="ARBA" id="ARBA00023180"/>
    </source>
</evidence>
<accession>A0A401NQT4</accession>
<feature type="transmembrane region" description="Helical" evidence="12">
    <location>
        <begin position="105"/>
        <end position="124"/>
    </location>
</feature>
<keyword evidence="3 11" id="KW-0812">Transmembrane</keyword>
<evidence type="ECO:0000256" key="4">
    <source>
        <dbReference type="ARBA" id="ARBA00022989"/>
    </source>
</evidence>
<evidence type="ECO:0000256" key="12">
    <source>
        <dbReference type="SAM" id="Phobius"/>
    </source>
</evidence>
<feature type="transmembrane region" description="Helical" evidence="12">
    <location>
        <begin position="186"/>
        <end position="210"/>
    </location>
</feature>
<gene>
    <name evidence="14" type="ORF">scyTo_0011585</name>
</gene>
<dbReference type="PANTHER" id="PTHR24248">
    <property type="entry name" value="ADRENERGIC RECEPTOR-RELATED G-PROTEIN COUPLED RECEPTOR"/>
    <property type="match status" value="1"/>
</dbReference>
<dbReference type="AlphaFoldDB" id="A0A401NQT4"/>
<keyword evidence="15" id="KW-1185">Reference proteome</keyword>
<feature type="transmembrane region" description="Helical" evidence="12">
    <location>
        <begin position="290"/>
        <end position="308"/>
    </location>
</feature>
<keyword evidence="8 11" id="KW-0675">Receptor</keyword>
<evidence type="ECO:0000256" key="2">
    <source>
        <dbReference type="ARBA" id="ARBA00022475"/>
    </source>
</evidence>
<keyword evidence="10 11" id="KW-0807">Transducer</keyword>
<comment type="subcellular location">
    <subcellularLocation>
        <location evidence="1">Cell membrane</location>
        <topology evidence="1">Multi-pass membrane protein</topology>
    </subcellularLocation>
</comment>
<feature type="transmembrane region" description="Helical" evidence="12">
    <location>
        <begin position="30"/>
        <end position="54"/>
    </location>
</feature>
<feature type="transmembrane region" description="Helical" evidence="12">
    <location>
        <begin position="66"/>
        <end position="85"/>
    </location>
</feature>
<dbReference type="GO" id="GO:0004930">
    <property type="term" value="F:G protein-coupled receptor activity"/>
    <property type="evidence" value="ECO:0007669"/>
    <property type="project" value="UniProtKB-KW"/>
</dbReference>
<comment type="similarity">
    <text evidence="11">Belongs to the G-protein coupled receptor 1 family.</text>
</comment>
<evidence type="ECO:0000313" key="15">
    <source>
        <dbReference type="Proteomes" id="UP000288216"/>
    </source>
</evidence>
<dbReference type="SMART" id="SM01381">
    <property type="entry name" value="7TM_GPCR_Srsx"/>
    <property type="match status" value="1"/>
</dbReference>
<keyword evidence="9" id="KW-0325">Glycoprotein</keyword>
<evidence type="ECO:0000256" key="8">
    <source>
        <dbReference type="ARBA" id="ARBA00023170"/>
    </source>
</evidence>
<keyword evidence="2" id="KW-1003">Cell membrane</keyword>
<evidence type="ECO:0000313" key="14">
    <source>
        <dbReference type="EMBL" id="GCB63225.1"/>
    </source>
</evidence>
<dbReference type="STRING" id="75743.A0A401NQT4"/>
<sequence length="350" mass="39369">MNSAHLDNCSTYGNSSGKTPLTIWQTMEHVATFSILAIITVGTTFGNLLIIISIAYFTKLRTPTNAFIMSLAAADFLVGVTVMPFSMSKVVFGWHFGKTFCKVHTIMDVLLCTSSILHLSCIAFDRFYAVCYPLKYRFRMSQRRVTVLLLICWILPVSVSIVPLLLDVNLRGLDLQLEPHGCMFIVNIPYAVSASLVSFFVPMLVMLMAYGKIFQVARMQAKQTCSIGNGFQGNSARTRQSGSMKKERKAAKTLGIIIGCFLLCWLPFFITNIANPLLGYPMHHDLLEVFLWLGYINSTFNPLLYAFFNKSFRRAFCLIMGCKIFTNDCQNNNLSDPTIRRNTQLATLSR</sequence>
<dbReference type="GO" id="GO:0005886">
    <property type="term" value="C:plasma membrane"/>
    <property type="evidence" value="ECO:0007669"/>
    <property type="project" value="UniProtKB-SubCell"/>
</dbReference>
<dbReference type="OrthoDB" id="5959645at2759"/>
<protein>
    <recommendedName>
        <fullName evidence="13">G-protein coupled receptors family 1 profile domain-containing protein</fullName>
    </recommendedName>
</protein>